<gene>
    <name evidence="10" type="primary">Contig16762.g17858</name>
    <name evidence="10" type="ORF">STYLEM_18850</name>
</gene>
<evidence type="ECO:0000256" key="8">
    <source>
        <dbReference type="SAM" id="SignalP"/>
    </source>
</evidence>
<feature type="domain" description="EGF-like" evidence="9">
    <location>
        <begin position="804"/>
        <end position="837"/>
    </location>
</feature>
<dbReference type="PROSITE" id="PS00764">
    <property type="entry name" value="ENDONUCLEASE_III_1"/>
    <property type="match status" value="1"/>
</dbReference>
<feature type="domain" description="EGF-like" evidence="9">
    <location>
        <begin position="1007"/>
        <end position="1038"/>
    </location>
</feature>
<dbReference type="EMBL" id="CCKQ01017819">
    <property type="protein sequence ID" value="CDW89713.1"/>
    <property type="molecule type" value="Genomic_DNA"/>
</dbReference>
<feature type="transmembrane region" description="Helical" evidence="7">
    <location>
        <begin position="1274"/>
        <end position="1293"/>
    </location>
</feature>
<dbReference type="Proteomes" id="UP000039865">
    <property type="component" value="Unassembled WGS sequence"/>
</dbReference>
<feature type="transmembrane region" description="Helical" evidence="7">
    <location>
        <begin position="1350"/>
        <end position="1366"/>
    </location>
</feature>
<keyword evidence="3" id="KW-0677">Repeat</keyword>
<protein>
    <submittedName>
        <fullName evidence="10">Fu domain containing protein</fullName>
    </submittedName>
</protein>
<keyword evidence="7" id="KW-0472">Membrane</keyword>
<name>A0A078B817_STYLE</name>
<organism evidence="10 11">
    <name type="scientific">Stylonychia lemnae</name>
    <name type="common">Ciliate</name>
    <dbReference type="NCBI Taxonomy" id="5949"/>
    <lineage>
        <taxon>Eukaryota</taxon>
        <taxon>Sar</taxon>
        <taxon>Alveolata</taxon>
        <taxon>Ciliophora</taxon>
        <taxon>Intramacronucleata</taxon>
        <taxon>Spirotrichea</taxon>
        <taxon>Stichotrichia</taxon>
        <taxon>Sporadotrichida</taxon>
        <taxon>Oxytrichidae</taxon>
        <taxon>Stylonychinae</taxon>
        <taxon>Stylonychia</taxon>
    </lineage>
</organism>
<reference evidence="10 11" key="1">
    <citation type="submission" date="2014-06" db="EMBL/GenBank/DDBJ databases">
        <authorList>
            <person name="Swart Estienne"/>
        </authorList>
    </citation>
    <scope>NUCLEOTIDE SEQUENCE [LARGE SCALE GENOMIC DNA]</scope>
    <source>
        <strain evidence="10 11">130c</strain>
    </source>
</reference>
<evidence type="ECO:0000313" key="10">
    <source>
        <dbReference type="EMBL" id="CDW89713.1"/>
    </source>
</evidence>
<feature type="domain" description="EGF-like" evidence="9">
    <location>
        <begin position="759"/>
        <end position="803"/>
    </location>
</feature>
<evidence type="ECO:0000313" key="11">
    <source>
        <dbReference type="Proteomes" id="UP000039865"/>
    </source>
</evidence>
<feature type="domain" description="EGF-like" evidence="9">
    <location>
        <begin position="706"/>
        <end position="737"/>
    </location>
</feature>
<dbReference type="Gene3D" id="2.10.220.10">
    <property type="entry name" value="Hormone Receptor, Insulin-like Growth Factor Receptor 1, Chain A, domain 2"/>
    <property type="match status" value="5"/>
</dbReference>
<feature type="transmembrane region" description="Helical" evidence="7">
    <location>
        <begin position="1423"/>
        <end position="1446"/>
    </location>
</feature>
<dbReference type="SUPFAM" id="SSF57184">
    <property type="entry name" value="Growth factor receptor domain"/>
    <property type="match status" value="3"/>
</dbReference>
<keyword evidence="7" id="KW-0812">Transmembrane</keyword>
<feature type="transmembrane region" description="Helical" evidence="7">
    <location>
        <begin position="1241"/>
        <end position="1262"/>
    </location>
</feature>
<feature type="transmembrane region" description="Helical" evidence="7">
    <location>
        <begin position="1529"/>
        <end position="1552"/>
    </location>
</feature>
<dbReference type="InterPro" id="IPR006212">
    <property type="entry name" value="Furin_repeat"/>
</dbReference>
<dbReference type="SUPFAM" id="SSF49899">
    <property type="entry name" value="Concanavalin A-like lectins/glucanases"/>
    <property type="match status" value="1"/>
</dbReference>
<sequence>MRLSMKYILMLLLTIVTEIWAQANEPDHFFDFTKVTNYNGIDYVFDQVTKDDKVSFGFLPDRPQCGQYQPSTYPMKGPDGLQFSKFTDSIRIENAANMQLTNKFLIAIWFKSFDMRFNNENRYQKLFTQQRYDSSSQSQIAVTQGMFENQYIYYFDASVQVYYDTSQTTMVRITLQTTKFVEGWQLISVSLDSTQSNTVKLYMRLRNAKEQISASEQWGNWIWNDLSSAKSDYYIGASCDANQKRFQYGGMLTIARLYVWKSMSNVAASSDSVFDKYFFRQNGNPMPICIGTLPCSFCVVNYPTPTTFNTKLTCTTEGYDESKIYLAKWEFDEDPGNTQYILDQSIHKRHIMKSNVNQVDGGEPFRIFGQGYLLYGTLSLLVSSVPQLNTQGQFTLEIWMRKHWDQSIYDSTLNYGFIPIDIVDQATQTKIYFRLTVSDKDQFLQLHYENGNYFLHYYPGLLNSTRWYFVSVTQMTYLNPQASYGREYQAYTKTSVDNDFKTIIFANSYPQIKFTGQPLMRIINKRSIVIRSFRIFGYAKLEEEVRNSFTATCANLGNQGGCPICPSSTKTCISTCNETQYGDSCSSCHKFCGHCTGPLKENCTYCSRTVAPANIFYSQPFGNCTCMPGNYYDTTADSCLPCHANCKECFGPKQSECMICATGKIFYPNAICVNDCSDPLVVNGSLNGFFTQTEFLGGKSQQICIKCHPFCSKCTGGLNSQCQECLQGYLLLGSSCLDSCPDGKYPDFIAKKCDNCNTDCSSCKGPSFKDCLTCSNPLYYQQGGQCKAKCDDGFYPDAKSVCQPCNVACGTCTNKFSTTCGSCVTDYFLQPGTSECKSNCPDGYYGDPVTHACVLCHYSCQTCSGYGADTCTVCATGFLRRGAFCVEKCNDGEFEIQGTCKSCDSKCSSCFGVKDDQCYSCNENTLTTYGYYFLGTKCLEECPIGYYPDNILKICKKCNPRCASCLSDTFCTSCVDGPFQLNNGECTFFTCLDTQYRVIKPSLACYECDSSCLTCQGKSQFDCLSCRSKNQLVAQQCLTCNEQPGMTEPLDDGVAGCVEICGDGFNYGFYQCDDGNVVNGDGCSSTCNIESGFNCTAGTKISPSVCMDNKNPTPQISLVTASNLLLIQFDEEVSLMEELTTNNLKISVSGSQEPYKFEWRLMDQYKTSEPLQVIGIQLTFYQTLKGDQKEQAVVIFQNSTIYADATGNGMITLPLYAYLNKYDYIDPETKAKLDSAGDTSMLATFGAVAVNLAISLVFGGSISAMWTMVNTIQLISLLPLCGINYPAITVLVFQKMLASHGESTIIPNLLYDYLIHRPGSDVQVEPALNNKFSEYGWTVSNFLYLSGRKILIWTAIIIGYPFVWYIEKRYADKHKICKLWSKVEQKFRYTLLLRGVIMSYVSMYLAFILGIFQMDLTTMGNTISAFAAIGFGIILTYLPILLMNILQRNYQKIQTVKFMLSYSTIVKEVDLSHPIKYMYYPVFLMRRALFSISLVLFANSPFNQIVFMSATSIVMIVYIILIRPQKDKIMIVLTALGEVLLLFLHIFSLVFLDENLTEEVENQYGWFIIIIIGFYILANWVIIVTLTIKQLRQKCKENKLKKSQLKLKQIEDVDFMKWKKRKQVRNRINREQQKYHMIEALEEANHQRTSMITNGDQPRNEDQQFSNQFGSSYKNLLMPVPPQNIISAGFEISPLNAGMFLSPNAKHGLQKFTYKDQSQSNQNLYYVEQAILILLNDFSPNDSYRSNFSSGIPRSTLQLNKDNQSQKVSSHQYDICDTSHLLRPASQGSGGQTATNDHSVGEKSINSLIKDENEFSDQNRTPSIIPETNELESPTFVRQSKSDNIQNDFSINQINEMLQPDTEEDYNKDHEQIENTQSQVEYKTTTIIVEKLD</sequence>
<keyword evidence="4" id="KW-0378">Hydrolase</keyword>
<feature type="signal peptide" evidence="8">
    <location>
        <begin position="1"/>
        <end position="21"/>
    </location>
</feature>
<dbReference type="InterPro" id="IPR009030">
    <property type="entry name" value="Growth_fac_rcpt_cys_sf"/>
</dbReference>
<dbReference type="PANTHER" id="PTHR15332">
    <property type="entry name" value="PROPROTEIN CONVERTASE SUBTILISIN_KEXIN TYPE 5-LIKE"/>
    <property type="match status" value="1"/>
</dbReference>
<feature type="transmembrane region" description="Helical" evidence="7">
    <location>
        <begin position="1504"/>
        <end position="1522"/>
    </location>
</feature>
<feature type="chain" id="PRO_5001729976" evidence="8">
    <location>
        <begin position="22"/>
        <end position="1893"/>
    </location>
</feature>
<dbReference type="OrthoDB" id="441583at2759"/>
<evidence type="ECO:0000259" key="9">
    <source>
        <dbReference type="SMART" id="SM00181"/>
    </source>
</evidence>
<dbReference type="InterPro" id="IPR013320">
    <property type="entry name" value="ConA-like_dom_sf"/>
</dbReference>
<feature type="transmembrane region" description="Helical" evidence="7">
    <location>
        <begin position="1387"/>
        <end position="1411"/>
    </location>
</feature>
<dbReference type="InterPro" id="IPR000742">
    <property type="entry name" value="EGF"/>
</dbReference>
<dbReference type="SMART" id="SM00181">
    <property type="entry name" value="EGF"/>
    <property type="match status" value="6"/>
</dbReference>
<dbReference type="InterPro" id="IPR011936">
    <property type="entry name" value="Myxo_disulph_rpt"/>
</dbReference>
<feature type="domain" description="EGF-like" evidence="9">
    <location>
        <begin position="855"/>
        <end position="886"/>
    </location>
</feature>
<dbReference type="PANTHER" id="PTHR15332:SF175">
    <property type="entry name" value="PROPROTEIN CONVERTASE SUBTILISIN_KEXIN TYPE 5-LIKE"/>
    <property type="match status" value="1"/>
</dbReference>
<keyword evidence="5" id="KW-1015">Disulfide bond</keyword>
<keyword evidence="11" id="KW-1185">Reference proteome</keyword>
<dbReference type="InterPro" id="IPR004035">
    <property type="entry name" value="Endouclease-III_FeS-bd_BS"/>
</dbReference>
<evidence type="ECO:0000256" key="2">
    <source>
        <dbReference type="ARBA" id="ARBA00022729"/>
    </source>
</evidence>
<evidence type="ECO:0000256" key="4">
    <source>
        <dbReference type="ARBA" id="ARBA00022801"/>
    </source>
</evidence>
<feature type="transmembrane region" description="Helical" evidence="7">
    <location>
        <begin position="1477"/>
        <end position="1498"/>
    </location>
</feature>
<dbReference type="InParanoid" id="A0A078B817"/>
<dbReference type="CDD" id="cd00064">
    <property type="entry name" value="FU"/>
    <property type="match status" value="8"/>
</dbReference>
<dbReference type="NCBIfam" id="TIGR02232">
    <property type="entry name" value="myxo_disulf_rpt"/>
    <property type="match status" value="1"/>
</dbReference>
<keyword evidence="7" id="KW-1133">Transmembrane helix</keyword>
<dbReference type="GO" id="GO:0016798">
    <property type="term" value="F:hydrolase activity, acting on glycosyl bonds"/>
    <property type="evidence" value="ECO:0007669"/>
    <property type="project" value="UniProtKB-KW"/>
</dbReference>
<evidence type="ECO:0000256" key="3">
    <source>
        <dbReference type="ARBA" id="ARBA00022737"/>
    </source>
</evidence>
<evidence type="ECO:0000256" key="5">
    <source>
        <dbReference type="ARBA" id="ARBA00023157"/>
    </source>
</evidence>
<dbReference type="SMART" id="SM00261">
    <property type="entry name" value="FU"/>
    <property type="match status" value="9"/>
</dbReference>
<evidence type="ECO:0000256" key="6">
    <source>
        <dbReference type="ARBA" id="ARBA00023295"/>
    </source>
</evidence>
<keyword evidence="2 8" id="KW-0732">Signal</keyword>
<proteinExistence type="inferred from homology"/>
<accession>A0A078B817</accession>
<keyword evidence="6" id="KW-0326">Glycosidase</keyword>
<comment type="similarity">
    <text evidence="1">Belongs to the Nth/MutY family.</text>
</comment>
<feature type="transmembrane region" description="Helical" evidence="7">
    <location>
        <begin position="1564"/>
        <end position="1588"/>
    </location>
</feature>
<evidence type="ECO:0000256" key="1">
    <source>
        <dbReference type="ARBA" id="ARBA00008343"/>
    </source>
</evidence>
<feature type="domain" description="EGF-like" evidence="9">
    <location>
        <begin position="641"/>
        <end position="673"/>
    </location>
</feature>
<evidence type="ECO:0000256" key="7">
    <source>
        <dbReference type="SAM" id="Phobius"/>
    </source>
</evidence>